<name>A0A8C4QZD9_EPTBU</name>
<dbReference type="Proteomes" id="UP000694388">
    <property type="component" value="Unplaced"/>
</dbReference>
<dbReference type="Pfam" id="PF09443">
    <property type="entry name" value="CFC"/>
    <property type="match status" value="1"/>
</dbReference>
<keyword evidence="4" id="KW-0325">Glycoprotein</keyword>
<comment type="caution">
    <text evidence="5">Lacks conserved residue(s) required for the propagation of feature annotation.</text>
</comment>
<evidence type="ECO:0000256" key="3">
    <source>
        <dbReference type="ARBA" id="ARBA00023157"/>
    </source>
</evidence>
<evidence type="ECO:0000256" key="5">
    <source>
        <dbReference type="PROSITE-ProRule" id="PRU00076"/>
    </source>
</evidence>
<evidence type="ECO:0000313" key="7">
    <source>
        <dbReference type="Ensembl" id="ENSEBUP00000021839.1"/>
    </source>
</evidence>
<dbReference type="GO" id="GO:0007165">
    <property type="term" value="P:signal transduction"/>
    <property type="evidence" value="ECO:0007669"/>
    <property type="project" value="UniProtKB-ARBA"/>
</dbReference>
<accession>A0A8C4QZD9</accession>
<evidence type="ECO:0000313" key="8">
    <source>
        <dbReference type="Proteomes" id="UP000694388"/>
    </source>
</evidence>
<dbReference type="AlphaFoldDB" id="A0A8C4QZD9"/>
<dbReference type="InterPro" id="IPR000742">
    <property type="entry name" value="EGF"/>
</dbReference>
<evidence type="ECO:0000256" key="4">
    <source>
        <dbReference type="ARBA" id="ARBA00023180"/>
    </source>
</evidence>
<dbReference type="InterPro" id="IPR019011">
    <property type="entry name" value="Cryptic/Cripto_CFC-dom"/>
</dbReference>
<dbReference type="SUPFAM" id="SSF57196">
    <property type="entry name" value="EGF/Laminin"/>
    <property type="match status" value="1"/>
</dbReference>
<sequence>MRIWRVARNTSSLHRPTLKSSASALVYIQFYSDPCVTACVQMSSKINLVVHPFTILSSRGDYESKGDRHSHVLRNIFFNSKPELSLFAPGKPAIGKEVDTCIGVSIASAFEFLSPTESNNICCFNGGTCILGSFCACRPHYKGRYCEYPPARACEGQVPHGSWLWRGCSFCRCVYGEIRCISQLDDYILVMACPQTLHLQWFWLIQEFIQLPE</sequence>
<evidence type="ECO:0000256" key="2">
    <source>
        <dbReference type="ARBA" id="ARBA00022536"/>
    </source>
</evidence>
<protein>
    <recommendedName>
        <fullName evidence="6">EGF-like domain-containing protein</fullName>
    </recommendedName>
</protein>
<reference evidence="7" key="2">
    <citation type="submission" date="2025-09" db="UniProtKB">
        <authorList>
            <consortium name="Ensembl"/>
        </authorList>
    </citation>
    <scope>IDENTIFICATION</scope>
</reference>
<keyword evidence="8" id="KW-1185">Reference proteome</keyword>
<comment type="similarity">
    <text evidence="1">Belongs to the EGF-CFC (Cripto-1/FRL1/Cryptic) family.</text>
</comment>
<organism evidence="7 8">
    <name type="scientific">Eptatretus burgeri</name>
    <name type="common">Inshore hagfish</name>
    <dbReference type="NCBI Taxonomy" id="7764"/>
    <lineage>
        <taxon>Eukaryota</taxon>
        <taxon>Metazoa</taxon>
        <taxon>Chordata</taxon>
        <taxon>Craniata</taxon>
        <taxon>Vertebrata</taxon>
        <taxon>Cyclostomata</taxon>
        <taxon>Myxini</taxon>
        <taxon>Myxiniformes</taxon>
        <taxon>Myxinidae</taxon>
        <taxon>Eptatretinae</taxon>
        <taxon>Eptatretus</taxon>
    </lineage>
</organism>
<dbReference type="Ensembl" id="ENSEBUT00000022414.1">
    <property type="protein sequence ID" value="ENSEBUP00000021839.1"/>
    <property type="gene ID" value="ENSEBUG00000013470.1"/>
</dbReference>
<feature type="domain" description="EGF-like" evidence="6">
    <location>
        <begin position="118"/>
        <end position="147"/>
    </location>
</feature>
<proteinExistence type="inferred from homology"/>
<feature type="disulfide bond" evidence="5">
    <location>
        <begin position="137"/>
        <end position="146"/>
    </location>
</feature>
<dbReference type="GeneTree" id="ENSGT00940000172201"/>
<keyword evidence="2 5" id="KW-0245">EGF-like domain</keyword>
<keyword evidence="3 5" id="KW-1015">Disulfide bond</keyword>
<evidence type="ECO:0000259" key="6">
    <source>
        <dbReference type="PROSITE" id="PS50026"/>
    </source>
</evidence>
<reference evidence="7" key="1">
    <citation type="submission" date="2025-08" db="UniProtKB">
        <authorList>
            <consortium name="Ensembl"/>
        </authorList>
    </citation>
    <scope>IDENTIFICATION</scope>
</reference>
<dbReference type="PROSITE" id="PS00022">
    <property type="entry name" value="EGF_1"/>
    <property type="match status" value="1"/>
</dbReference>
<dbReference type="PROSITE" id="PS50026">
    <property type="entry name" value="EGF_3"/>
    <property type="match status" value="1"/>
</dbReference>
<evidence type="ECO:0000256" key="1">
    <source>
        <dbReference type="ARBA" id="ARBA00007384"/>
    </source>
</evidence>